<gene>
    <name evidence="11" type="ORF">AKJ08_0687</name>
</gene>
<dbReference type="FunFam" id="1.20.81.30:FF:000001">
    <property type="entry name" value="Type II secretion system protein F"/>
    <property type="match status" value="2"/>
</dbReference>
<dbReference type="KEGG" id="vin:AKJ08_0687"/>
<keyword evidence="12" id="KW-1185">Reference proteome</keyword>
<dbReference type="Gene3D" id="1.20.81.30">
    <property type="entry name" value="Type II secretion system (T2SS), domain F"/>
    <property type="match status" value="2"/>
</dbReference>
<comment type="similarity">
    <text evidence="2">Belongs to the GSP F family.</text>
</comment>
<evidence type="ECO:0000256" key="9">
    <source>
        <dbReference type="SAM" id="Phobius"/>
    </source>
</evidence>
<dbReference type="GO" id="GO:0005886">
    <property type="term" value="C:plasma membrane"/>
    <property type="evidence" value="ECO:0007669"/>
    <property type="project" value="UniProtKB-SubCell"/>
</dbReference>
<keyword evidence="5 9" id="KW-0812">Transmembrane</keyword>
<dbReference type="InterPro" id="IPR042094">
    <property type="entry name" value="T2SS_GspF_sf"/>
</dbReference>
<dbReference type="InterPro" id="IPR018076">
    <property type="entry name" value="T2SS_GspF_dom"/>
</dbReference>
<feature type="transmembrane region" description="Helical" evidence="9">
    <location>
        <begin position="239"/>
        <end position="258"/>
    </location>
</feature>
<sequence length="420" mass="45200">MAGPAAARQPAKPARQAPKLPAFTWVAKTRSGEEKSGEMEAADLESVQMRLRQMGLQPVKVKKKPVEINIKIPGLGGVSRKELVIFTRQFSTMIDAGLPLVQGLDILASQNPNPEFKRVLREVKEKVETGSTFADALGDHPKVFDALYVQLVAAGELGGILDTILQRLGVYIEKAEKLKSKVKGAMVYPSVVLVVAIGCVAVLLLFVTPTFEKMFKDFGGTMPGPTQLVIDLSNWLQDAILYIVVGLIAAVVAFLKAIKTPKGREAFDRTMLKMPIIGELLRKVAVARFTRTLGTMLSSGVAILDALDVTAKTAGNVVVEKAITHTRTKIAEGKTIVEPLAETGVFPAMVVQMIGVGEATGAMDAMLGKIADFYDDEVDSAVAALTSMIEPVMMVVLGGIVGFFLIAMYMPIFTMAENIH</sequence>
<dbReference type="PANTHER" id="PTHR30012:SF7">
    <property type="entry name" value="PROTEIN TRANSPORT PROTEIN HOFC HOMOLOG"/>
    <property type="match status" value="1"/>
</dbReference>
<evidence type="ECO:0000256" key="4">
    <source>
        <dbReference type="ARBA" id="ARBA00022519"/>
    </source>
</evidence>
<dbReference type="GO" id="GO:0015628">
    <property type="term" value="P:protein secretion by the type II secretion system"/>
    <property type="evidence" value="ECO:0007669"/>
    <property type="project" value="TreeGrafter"/>
</dbReference>
<evidence type="ECO:0000256" key="2">
    <source>
        <dbReference type="ARBA" id="ARBA00005745"/>
    </source>
</evidence>
<evidence type="ECO:0000256" key="7">
    <source>
        <dbReference type="ARBA" id="ARBA00023136"/>
    </source>
</evidence>
<dbReference type="PRINTS" id="PR00812">
    <property type="entry name" value="BCTERIALGSPF"/>
</dbReference>
<dbReference type="InterPro" id="IPR003004">
    <property type="entry name" value="GspF/PilC"/>
</dbReference>
<keyword evidence="6 9" id="KW-1133">Transmembrane helix</keyword>
<evidence type="ECO:0000259" key="10">
    <source>
        <dbReference type="Pfam" id="PF00482"/>
    </source>
</evidence>
<dbReference type="PATRIC" id="fig|1391653.3.peg.706"/>
<protein>
    <submittedName>
        <fullName evidence="11">Type IV fimbrial assembly protein PilC</fullName>
    </submittedName>
</protein>
<dbReference type="Pfam" id="PF00482">
    <property type="entry name" value="T2SSF"/>
    <property type="match status" value="2"/>
</dbReference>
<keyword evidence="7 9" id="KW-0472">Membrane</keyword>
<proteinExistence type="inferred from homology"/>
<feature type="transmembrane region" description="Helical" evidence="9">
    <location>
        <begin position="186"/>
        <end position="207"/>
    </location>
</feature>
<dbReference type="AlphaFoldDB" id="A0A0K1P9V7"/>
<dbReference type="STRING" id="1391653.AKJ08_0687"/>
<name>A0A0K1P9V7_9BACT</name>
<accession>A0A0K1P9V7</accession>
<feature type="domain" description="Type II secretion system protein GspF" evidence="10">
    <location>
        <begin position="86"/>
        <end position="209"/>
    </location>
</feature>
<evidence type="ECO:0000256" key="5">
    <source>
        <dbReference type="ARBA" id="ARBA00022692"/>
    </source>
</evidence>
<evidence type="ECO:0000256" key="1">
    <source>
        <dbReference type="ARBA" id="ARBA00004429"/>
    </source>
</evidence>
<feature type="region of interest" description="Disordered" evidence="8">
    <location>
        <begin position="1"/>
        <end position="20"/>
    </location>
</feature>
<evidence type="ECO:0000256" key="6">
    <source>
        <dbReference type="ARBA" id="ARBA00022989"/>
    </source>
</evidence>
<dbReference type="PANTHER" id="PTHR30012">
    <property type="entry name" value="GENERAL SECRETION PATHWAY PROTEIN"/>
    <property type="match status" value="1"/>
</dbReference>
<feature type="transmembrane region" description="Helical" evidence="9">
    <location>
        <begin position="392"/>
        <end position="412"/>
    </location>
</feature>
<dbReference type="OrthoDB" id="9805682at2"/>
<feature type="domain" description="Type II secretion system protein GspF" evidence="10">
    <location>
        <begin position="289"/>
        <end position="411"/>
    </location>
</feature>
<evidence type="ECO:0000313" key="12">
    <source>
        <dbReference type="Proteomes" id="UP000055590"/>
    </source>
</evidence>
<dbReference type="RefSeq" id="WP_050724766.1">
    <property type="nucleotide sequence ID" value="NZ_CP012332.1"/>
</dbReference>
<keyword evidence="3" id="KW-1003">Cell membrane</keyword>
<evidence type="ECO:0000256" key="8">
    <source>
        <dbReference type="SAM" id="MobiDB-lite"/>
    </source>
</evidence>
<keyword evidence="4" id="KW-0997">Cell inner membrane</keyword>
<reference evidence="11 12" key="1">
    <citation type="submission" date="2015-08" db="EMBL/GenBank/DDBJ databases">
        <authorList>
            <person name="Babu N.S."/>
            <person name="Beckwith C.J."/>
            <person name="Beseler K.G."/>
            <person name="Brison A."/>
            <person name="Carone J.V."/>
            <person name="Caskin T.P."/>
            <person name="Diamond M."/>
            <person name="Durham M.E."/>
            <person name="Foxe J.M."/>
            <person name="Go M."/>
            <person name="Henderson B.A."/>
            <person name="Jones I.B."/>
            <person name="McGettigan J.A."/>
            <person name="Micheletti S.J."/>
            <person name="Nasrallah M.E."/>
            <person name="Ortiz D."/>
            <person name="Piller C.R."/>
            <person name="Privatt S.R."/>
            <person name="Schneider S.L."/>
            <person name="Sharp S."/>
            <person name="Smith T.C."/>
            <person name="Stanton J.D."/>
            <person name="Ullery H.E."/>
            <person name="Wilson R.J."/>
            <person name="Serrano M.G."/>
            <person name="Buck G."/>
            <person name="Lee V."/>
            <person name="Wang Y."/>
            <person name="Carvalho R."/>
            <person name="Voegtly L."/>
            <person name="Shi R."/>
            <person name="Duckworth R."/>
            <person name="Johnson A."/>
            <person name="Loviza R."/>
            <person name="Walstead R."/>
            <person name="Shah Z."/>
            <person name="Kiflezghi M."/>
            <person name="Wade K."/>
            <person name="Ball S.L."/>
            <person name="Bradley K.W."/>
            <person name="Asai D.J."/>
            <person name="Bowman C.A."/>
            <person name="Russell D.A."/>
            <person name="Pope W.H."/>
            <person name="Jacobs-Sera D."/>
            <person name="Hendrix R.W."/>
            <person name="Hatfull G.F."/>
        </authorList>
    </citation>
    <scope>NUCLEOTIDE SEQUENCE [LARGE SCALE GENOMIC DNA]</scope>
    <source>
        <strain evidence="11 12">DSM 27710</strain>
    </source>
</reference>
<comment type="subcellular location">
    <subcellularLocation>
        <location evidence="1">Cell inner membrane</location>
        <topology evidence="1">Multi-pass membrane protein</topology>
    </subcellularLocation>
</comment>
<evidence type="ECO:0000256" key="3">
    <source>
        <dbReference type="ARBA" id="ARBA00022475"/>
    </source>
</evidence>
<evidence type="ECO:0000313" key="11">
    <source>
        <dbReference type="EMBL" id="AKU90300.1"/>
    </source>
</evidence>
<organism evidence="11 12">
    <name type="scientific">Vulgatibacter incomptus</name>
    <dbReference type="NCBI Taxonomy" id="1391653"/>
    <lineage>
        <taxon>Bacteria</taxon>
        <taxon>Pseudomonadati</taxon>
        <taxon>Myxococcota</taxon>
        <taxon>Myxococcia</taxon>
        <taxon>Myxococcales</taxon>
        <taxon>Cystobacterineae</taxon>
        <taxon>Vulgatibacteraceae</taxon>
        <taxon>Vulgatibacter</taxon>
    </lineage>
</organism>
<dbReference type="EMBL" id="CP012332">
    <property type="protein sequence ID" value="AKU90300.1"/>
    <property type="molecule type" value="Genomic_DNA"/>
</dbReference>
<dbReference type="Proteomes" id="UP000055590">
    <property type="component" value="Chromosome"/>
</dbReference>